<dbReference type="InterPro" id="IPR004147">
    <property type="entry name" value="ABC1_dom"/>
</dbReference>
<feature type="domain" description="ABC1 atypical kinase-like" evidence="5">
    <location>
        <begin position="117"/>
        <end position="354"/>
    </location>
</feature>
<name>A7AV21_BABBO</name>
<protein>
    <submittedName>
        <fullName evidence="6">ABC1family protein, putative</fullName>
    </submittedName>
</protein>
<comment type="similarity">
    <text evidence="1">Belongs to the protein kinase superfamily. ADCK protein kinase family.</text>
</comment>
<dbReference type="InterPro" id="IPR011009">
    <property type="entry name" value="Kinase-like_dom_sf"/>
</dbReference>
<dbReference type="InterPro" id="IPR051409">
    <property type="entry name" value="Atypical_kinase_ADCK"/>
</dbReference>
<reference evidence="7" key="2">
    <citation type="journal article" date="2020" name="Data Brief">
        <title>Transcriptome dataset of Babesia bovis life stages within vertebrate and invertebrate hosts.</title>
        <authorList>
            <person name="Ueti M.W."/>
            <person name="Johnson W.C."/>
            <person name="Kappmeyer L.S."/>
            <person name="Herndon D.R."/>
            <person name="Mousel M.R."/>
            <person name="Reif K.E."/>
            <person name="Taus N.S."/>
            <person name="Ifeonu O.O."/>
            <person name="Silva J.C."/>
            <person name="Suarez C.E."/>
            <person name="Brayton K.A."/>
        </authorList>
    </citation>
    <scope>NUCLEOTIDE SEQUENCE [LARGE SCALE GENOMIC DNA]</scope>
</reference>
<dbReference type="PANTHER" id="PTHR43851">
    <property type="match status" value="1"/>
</dbReference>
<evidence type="ECO:0000256" key="4">
    <source>
        <dbReference type="ARBA" id="ARBA00022840"/>
    </source>
</evidence>
<dbReference type="STRING" id="5865.A7AV21"/>
<dbReference type="GO" id="GO:0005524">
    <property type="term" value="F:ATP binding"/>
    <property type="evidence" value="ECO:0007669"/>
    <property type="project" value="UniProtKB-KW"/>
</dbReference>
<evidence type="ECO:0000256" key="3">
    <source>
        <dbReference type="ARBA" id="ARBA00022741"/>
    </source>
</evidence>
<gene>
    <name evidence="6" type="ORF">BBOV_IV000470</name>
</gene>
<evidence type="ECO:0000259" key="5">
    <source>
        <dbReference type="Pfam" id="PF03109"/>
    </source>
</evidence>
<comment type="caution">
    <text evidence="6">The sequence shown here is derived from an EMBL/GenBank/DDBJ whole genome shotgun (WGS) entry which is preliminary data.</text>
</comment>
<dbReference type="SUPFAM" id="SSF56112">
    <property type="entry name" value="Protein kinase-like (PK-like)"/>
    <property type="match status" value="1"/>
</dbReference>
<dbReference type="CDD" id="cd13970">
    <property type="entry name" value="ABC1_ADCK3"/>
    <property type="match status" value="1"/>
</dbReference>
<keyword evidence="7" id="KW-1185">Reference proteome</keyword>
<reference evidence="7" key="3">
    <citation type="journal article" date="2021" name="Int. J. Parasitol.">
        <title>Comparative analysis of gene expression between Babesia bovis blood stages and kinetes allowed by improved genome annotation.</title>
        <authorList>
            <person name="Ueti M.W."/>
            <person name="Johnson W.C."/>
            <person name="Kappmeyer L.S."/>
            <person name="Herndon D.R."/>
            <person name="Mousel M.R."/>
            <person name="Reif K.E."/>
            <person name="Taus N.S."/>
            <person name="Ifeonu O.O."/>
            <person name="Silva J.C."/>
            <person name="Suarez C.E."/>
            <person name="Brayton K.A."/>
        </authorList>
    </citation>
    <scope>NUCLEOTIDE SEQUENCE [LARGE SCALE GENOMIC DNA]</scope>
</reference>
<evidence type="ECO:0000256" key="2">
    <source>
        <dbReference type="ARBA" id="ARBA00022679"/>
    </source>
</evidence>
<dbReference type="PANTHER" id="PTHR43851:SF3">
    <property type="entry name" value="COENZYME Q8"/>
    <property type="match status" value="1"/>
</dbReference>
<accession>A7AV21</accession>
<reference evidence="6 7" key="1">
    <citation type="journal article" date="2007" name="PLoS Pathog.">
        <title>Genome sequence of Babesia bovis and comparative analysis of apicomplexan hemoprotozoa.</title>
        <authorList>
            <person name="Brayton K.A."/>
            <person name="Lau A.O.T."/>
            <person name="Herndon D.R."/>
            <person name="Hannick L."/>
            <person name="Kappmeyer L.S."/>
            <person name="Berens S.J."/>
            <person name="Bidwell S.L."/>
            <person name="Brown W.C."/>
            <person name="Crabtree J."/>
            <person name="Fadrosh D."/>
            <person name="Feldblum T."/>
            <person name="Forberger H.A."/>
            <person name="Haas B.J."/>
            <person name="Howell J.M."/>
            <person name="Khouri H."/>
            <person name="Koo H."/>
            <person name="Mann D.J."/>
            <person name="Norimine J."/>
            <person name="Paulsen I.T."/>
            <person name="Radune D."/>
            <person name="Ren Q."/>
            <person name="Smith R.K. Jr."/>
            <person name="Suarez C.E."/>
            <person name="White O."/>
            <person name="Wortman J.R."/>
            <person name="Knowles D.P. Jr."/>
            <person name="McElwain T.F."/>
            <person name="Nene V.M."/>
        </authorList>
    </citation>
    <scope>NUCLEOTIDE SEQUENCE [LARGE SCALE GENOMIC DNA]</scope>
    <source>
        <strain evidence="6">T2Bo</strain>
    </source>
</reference>
<dbReference type="Pfam" id="PF03109">
    <property type="entry name" value="ABC1"/>
    <property type="match status" value="1"/>
</dbReference>
<dbReference type="EMBL" id="AAXT01000004">
    <property type="protein sequence ID" value="EDO05647.1"/>
    <property type="molecule type" value="Genomic_DNA"/>
</dbReference>
<dbReference type="Proteomes" id="UP000002173">
    <property type="component" value="Unassembled WGS sequence"/>
</dbReference>
<dbReference type="GO" id="GO:0016740">
    <property type="term" value="F:transferase activity"/>
    <property type="evidence" value="ECO:0007669"/>
    <property type="project" value="UniProtKB-KW"/>
</dbReference>
<dbReference type="OMA" id="TWGLGKR"/>
<proteinExistence type="inferred from homology"/>
<sequence>MNQNTLPADRYSRAATVAGKAQQTYAMMFIGFMLKAASLTAKQAVQRYLQVGPKHMIKRVQGERKSLLKGSMSSDEHVDLLIDCLCKMRGTALKFGQLLSLQYGILPERIRKALVAVRHRADVMPLEQVHQIMQKELGHNWKTLFREFKDQPLGSASLGQVHEAITADGTRVCVKVQFPGVAESIDSDIANLIFICTKTNLIPKSFFVNQFAREIKVELNSECNYENEANFYKIFRQLVLDGFNVPRVMEHLSTKRIITTEFVTGVPIEECKYLPQDIRDSIGDRLLRLSLSELFIFSLMNTDPNPSNYLYDEHTDIIGLIDFGSCRSYNQGFVEEYFRLVQASVNEDIEQINTLSKSLGFLNDHDTEEMLKHHAESVLITGQPFRHQGRFDFSACDIIQRCREKASIILKIRKQPPPPEVYSLHRKLAGCYVMCNLIGARVDARNIFIDIARAREAM</sequence>
<dbReference type="eggNOG" id="KOG1234">
    <property type="taxonomic scope" value="Eukaryota"/>
</dbReference>
<keyword evidence="3" id="KW-0547">Nucleotide-binding</keyword>
<organism evidence="6 7">
    <name type="scientific">Babesia bovis</name>
    <dbReference type="NCBI Taxonomy" id="5865"/>
    <lineage>
        <taxon>Eukaryota</taxon>
        <taxon>Sar</taxon>
        <taxon>Alveolata</taxon>
        <taxon>Apicomplexa</taxon>
        <taxon>Aconoidasida</taxon>
        <taxon>Piroplasmida</taxon>
        <taxon>Babesiidae</taxon>
        <taxon>Babesia</taxon>
    </lineage>
</organism>
<dbReference type="AlphaFoldDB" id="A7AV21"/>
<keyword evidence="4" id="KW-0067">ATP-binding</keyword>
<evidence type="ECO:0000313" key="6">
    <source>
        <dbReference type="EMBL" id="EDO05647.1"/>
    </source>
</evidence>
<dbReference type="GO" id="GO:0006744">
    <property type="term" value="P:ubiquinone biosynthetic process"/>
    <property type="evidence" value="ECO:0007669"/>
    <property type="project" value="TreeGrafter"/>
</dbReference>
<dbReference type="InParanoid" id="A7AV21"/>
<keyword evidence="2" id="KW-0808">Transferase</keyword>
<dbReference type="InterPro" id="IPR034646">
    <property type="entry name" value="ADCK3_dom"/>
</dbReference>
<evidence type="ECO:0000313" key="7">
    <source>
        <dbReference type="Proteomes" id="UP000002173"/>
    </source>
</evidence>
<evidence type="ECO:0000256" key="1">
    <source>
        <dbReference type="ARBA" id="ARBA00009670"/>
    </source>
</evidence>
<dbReference type="VEuPathDB" id="PiroplasmaDB:BBOV_IV000470"/>